<dbReference type="Proteomes" id="UP000177583">
    <property type="component" value="Unassembled WGS sequence"/>
</dbReference>
<sequence>MSEKTISLDQFRKKREEAKAQEELEPFEGCLVWLHCPNCQKIEYTEVRAPGGRTHRCGTKVEEVEVFLDLRAELSFTLENLKTIEAHLLEVGQNRLKKLLARSLEKTLLQLKASEEEYASRLQKAGGGRVVPYPQETQPLVERFAEVQINPLGLYVTPFRLEPHKRFPNNTKEPS</sequence>
<proteinExistence type="predicted"/>
<organism evidence="1 2">
    <name type="scientific">Candidatus Lambdaproteobacteria bacterium RIFOXYD2_FULL_56_26</name>
    <dbReference type="NCBI Taxonomy" id="1817773"/>
    <lineage>
        <taxon>Bacteria</taxon>
        <taxon>Pseudomonadati</taxon>
        <taxon>Pseudomonadota</taxon>
        <taxon>Candidatus Lambdaproteobacteria</taxon>
    </lineage>
</organism>
<comment type="caution">
    <text evidence="1">The sequence shown here is derived from an EMBL/GenBank/DDBJ whole genome shotgun (WGS) entry which is preliminary data.</text>
</comment>
<evidence type="ECO:0000313" key="1">
    <source>
        <dbReference type="EMBL" id="OGH02096.1"/>
    </source>
</evidence>
<gene>
    <name evidence="1" type="ORF">A2557_05300</name>
</gene>
<evidence type="ECO:0000313" key="2">
    <source>
        <dbReference type="Proteomes" id="UP000177583"/>
    </source>
</evidence>
<name>A0A1F6GV90_9PROT</name>
<reference evidence="1 2" key="1">
    <citation type="journal article" date="2016" name="Nat. Commun.">
        <title>Thousands of microbial genomes shed light on interconnected biogeochemical processes in an aquifer system.</title>
        <authorList>
            <person name="Anantharaman K."/>
            <person name="Brown C.T."/>
            <person name="Hug L.A."/>
            <person name="Sharon I."/>
            <person name="Castelle C.J."/>
            <person name="Probst A.J."/>
            <person name="Thomas B.C."/>
            <person name="Singh A."/>
            <person name="Wilkins M.J."/>
            <person name="Karaoz U."/>
            <person name="Brodie E.L."/>
            <person name="Williams K.H."/>
            <person name="Hubbard S.S."/>
            <person name="Banfield J.F."/>
        </authorList>
    </citation>
    <scope>NUCLEOTIDE SEQUENCE [LARGE SCALE GENOMIC DNA]</scope>
</reference>
<protein>
    <submittedName>
        <fullName evidence="1">Uncharacterized protein</fullName>
    </submittedName>
</protein>
<dbReference type="EMBL" id="MFNF01000025">
    <property type="protein sequence ID" value="OGH02096.1"/>
    <property type="molecule type" value="Genomic_DNA"/>
</dbReference>
<accession>A0A1F6GV90</accession>
<dbReference type="AlphaFoldDB" id="A0A1F6GV90"/>